<gene>
    <name evidence="4" type="ORF">CANVERA_P3791</name>
</gene>
<evidence type="ECO:0000313" key="5">
    <source>
        <dbReference type="Proteomes" id="UP001152885"/>
    </source>
</evidence>
<comment type="caution">
    <text evidence="4">The sequence shown here is derived from an EMBL/GenBank/DDBJ whole genome shotgun (WGS) entry which is preliminary data.</text>
</comment>
<dbReference type="EMBL" id="CANTUO010000004">
    <property type="protein sequence ID" value="CAI5759281.1"/>
    <property type="molecule type" value="Genomic_DNA"/>
</dbReference>
<feature type="region of interest" description="Disordered" evidence="1">
    <location>
        <begin position="1"/>
        <end position="26"/>
    </location>
</feature>
<evidence type="ECO:0000313" key="4">
    <source>
        <dbReference type="EMBL" id="CAI5759281.1"/>
    </source>
</evidence>
<evidence type="ECO:0000256" key="1">
    <source>
        <dbReference type="SAM" id="MobiDB-lite"/>
    </source>
</evidence>
<evidence type="ECO:0000259" key="2">
    <source>
        <dbReference type="Pfam" id="PF04425"/>
    </source>
</evidence>
<evidence type="ECO:0008006" key="6">
    <source>
        <dbReference type="Google" id="ProtNLM"/>
    </source>
</evidence>
<dbReference type="PANTHER" id="PTHR31904">
    <property type="entry name" value="BYPASS OF STOP CODON PROTEIN 5-RELATED"/>
    <property type="match status" value="1"/>
</dbReference>
<dbReference type="InterPro" id="IPR022794">
    <property type="entry name" value="Bul1_C"/>
</dbReference>
<dbReference type="OrthoDB" id="2283785at2759"/>
<dbReference type="Pfam" id="PF04426">
    <property type="entry name" value="Bul1_C"/>
    <property type="match status" value="1"/>
</dbReference>
<feature type="domain" description="Bul1 C-terminal" evidence="3">
    <location>
        <begin position="600"/>
        <end position="721"/>
    </location>
</feature>
<dbReference type="Proteomes" id="UP001152885">
    <property type="component" value="Unassembled WGS sequence"/>
</dbReference>
<reference evidence="4" key="1">
    <citation type="submission" date="2022-12" db="EMBL/GenBank/DDBJ databases">
        <authorList>
            <person name="Brejova B."/>
        </authorList>
    </citation>
    <scope>NUCLEOTIDE SEQUENCE</scope>
</reference>
<sequence length="722" mass="83014">MTNESPPSYDSIKNNKAYKPSDEQQRQIDLLSQHTPVTELSAVSSNAETKYFDLLPSFQMFQSILRRDDRQFSEDLRSRPPGYEENNRSTNISRIGSIDANLNEVSSRLNEINLQQEYELQNYIADDVGLSPVMSQSQGEPNVNQESYGLSPLDIIDSLAKSINSPIDIQIYVTKDIPHLNMNNQLETRLKENTNGDFVNGYIIITNKSNKPIDFGLFTVSLEGAIKQKKYNKVLLKKYLKMYDLAASYGYTLVPNSAGIEYEPFATDLSDDCQIGLPDDRTLLPNKKYKKFFTFKFPNRLLDNSCTSNLLSHLIPPPSMGVDRSCFQNRGEAIELNKALSYGFLNIRGTPLLTRDYSFDDTSISYTIEAKFIDKKNSKESVSHDDINKDDYIISRSMQYFLKFVPKEIQHSNLKIYQELKNSITWDLICKQNDKIEKEINERLNQIELSIDELKNKNLLIHSQPENKKVNKIDNEPGLKSDTCEIFGKKKLFSSHSKIGESFMSIQIPNKTIPYSSPRLLMKYNEDFSLYYKDPVDLNIELNFITSESNTKPPLISSIDINLICWSYIAEYPVPFEIGYDLFYNNYLDNREDTVRSNLQIIKDQVSTYIDFVNDSNLELSKGSLMYLNSMKSLGIKKDNIREYFKSTRLDPHWKVQLDKKFHWKSNINSPLTIINKNNINLLPSFQSCLAGRLYCLEVNVKFKGMEGNDNTVKLDIPITVG</sequence>
<dbReference type="InterPro" id="IPR007519">
    <property type="entry name" value="Bul1_N"/>
</dbReference>
<evidence type="ECO:0000259" key="3">
    <source>
        <dbReference type="Pfam" id="PF04426"/>
    </source>
</evidence>
<dbReference type="PANTHER" id="PTHR31904:SF1">
    <property type="entry name" value="BYPASS OF STOP CODON PROTEIN 5-RELATED"/>
    <property type="match status" value="1"/>
</dbReference>
<organism evidence="4 5">
    <name type="scientific">Candida verbasci</name>
    <dbReference type="NCBI Taxonomy" id="1227364"/>
    <lineage>
        <taxon>Eukaryota</taxon>
        <taxon>Fungi</taxon>
        <taxon>Dikarya</taxon>
        <taxon>Ascomycota</taxon>
        <taxon>Saccharomycotina</taxon>
        <taxon>Pichiomycetes</taxon>
        <taxon>Debaryomycetaceae</taxon>
        <taxon>Candida/Lodderomyces clade</taxon>
        <taxon>Candida</taxon>
    </lineage>
</organism>
<accession>A0A9W4TXJ8</accession>
<protein>
    <recommendedName>
        <fullName evidence="6">Ubiquitin ligase-binding protein BUL2</fullName>
    </recommendedName>
</protein>
<dbReference type="Pfam" id="PF04425">
    <property type="entry name" value="Bul1_N"/>
    <property type="match status" value="1"/>
</dbReference>
<name>A0A9W4TXJ8_9ASCO</name>
<feature type="compositionally biased region" description="Polar residues" evidence="1">
    <location>
        <begin position="1"/>
        <end position="14"/>
    </location>
</feature>
<proteinExistence type="predicted"/>
<dbReference type="AlphaFoldDB" id="A0A9W4TXJ8"/>
<keyword evidence="5" id="KW-1185">Reference proteome</keyword>
<dbReference type="InterPro" id="IPR039634">
    <property type="entry name" value="Bul1-like"/>
</dbReference>
<feature type="domain" description="Bul1 N-terminal" evidence="2">
    <location>
        <begin position="39"/>
        <end position="458"/>
    </location>
</feature>